<name>A0A6P8HD23_ACTTE</name>
<organism evidence="3 4">
    <name type="scientific">Actinia tenebrosa</name>
    <name type="common">Australian red waratah sea anemone</name>
    <dbReference type="NCBI Taxonomy" id="6105"/>
    <lineage>
        <taxon>Eukaryota</taxon>
        <taxon>Metazoa</taxon>
        <taxon>Cnidaria</taxon>
        <taxon>Anthozoa</taxon>
        <taxon>Hexacorallia</taxon>
        <taxon>Actiniaria</taxon>
        <taxon>Actiniidae</taxon>
        <taxon>Actinia</taxon>
    </lineage>
</organism>
<gene>
    <name evidence="4" type="primary">LOC116291286</name>
</gene>
<dbReference type="InterPro" id="IPR039920">
    <property type="entry name" value="MMS19"/>
</dbReference>
<keyword evidence="1" id="KW-0206">Cytoskeleton</keyword>
<dbReference type="InParanoid" id="A0A6P8HD23"/>
<dbReference type="GO" id="GO:0006281">
    <property type="term" value="P:DNA repair"/>
    <property type="evidence" value="ECO:0007669"/>
    <property type="project" value="UniProtKB-UniRule"/>
</dbReference>
<keyword evidence="1" id="KW-0234">DNA repair</keyword>
<dbReference type="GO" id="GO:0051604">
    <property type="term" value="P:protein maturation"/>
    <property type="evidence" value="ECO:0007669"/>
    <property type="project" value="UniProtKB-UniRule"/>
</dbReference>
<feature type="non-terminal residue" evidence="4">
    <location>
        <position position="310"/>
    </location>
</feature>
<dbReference type="GO" id="GO:0005819">
    <property type="term" value="C:spindle"/>
    <property type="evidence" value="ECO:0007669"/>
    <property type="project" value="UniProtKB-SubCell"/>
</dbReference>
<dbReference type="InterPro" id="IPR016024">
    <property type="entry name" value="ARM-type_fold"/>
</dbReference>
<dbReference type="GeneID" id="116291286"/>
<evidence type="ECO:0000313" key="4">
    <source>
        <dbReference type="RefSeq" id="XP_031554304.1"/>
    </source>
</evidence>
<dbReference type="RefSeq" id="XP_031554304.1">
    <property type="nucleotide sequence ID" value="XM_031698444.1"/>
</dbReference>
<keyword evidence="3" id="KW-1185">Reference proteome</keyword>
<dbReference type="Pfam" id="PF14500">
    <property type="entry name" value="MMS19_N"/>
    <property type="match status" value="1"/>
</dbReference>
<dbReference type="GO" id="GO:0097361">
    <property type="term" value="C:cytosolic [4Fe-4S] assembly targeting complex"/>
    <property type="evidence" value="ECO:0007669"/>
    <property type="project" value="UniProtKB-UniRule"/>
</dbReference>
<proteinExistence type="inferred from homology"/>
<keyword evidence="1" id="KW-0963">Cytoplasm</keyword>
<evidence type="ECO:0000313" key="3">
    <source>
        <dbReference type="Proteomes" id="UP000515163"/>
    </source>
</evidence>
<keyword evidence="1" id="KW-0227">DNA damage</keyword>
<dbReference type="OrthoDB" id="342900at2759"/>
<protein>
    <recommendedName>
        <fullName evidence="1">MMS19 nucleotide excision repair protein</fullName>
    </recommendedName>
</protein>
<reference evidence="4" key="1">
    <citation type="submission" date="2025-08" db="UniProtKB">
        <authorList>
            <consortium name="RefSeq"/>
        </authorList>
    </citation>
    <scope>IDENTIFICATION</scope>
</reference>
<dbReference type="GO" id="GO:0016226">
    <property type="term" value="P:iron-sulfur cluster assembly"/>
    <property type="evidence" value="ECO:0007669"/>
    <property type="project" value="UniProtKB-UniRule"/>
</dbReference>
<comment type="function">
    <text evidence="1">Key component of the cytosolic iron-sulfur protein assembly (CIA) complex, a multiprotein complex that mediates the incorporation of iron-sulfur cluster into apoproteins specifically involved in DNA metabolism and genomic integrity. In the CIA complex, MMS19 acts as an adapter between early-acting CIA components and a subset of cellular target iron-sulfur proteins.</text>
</comment>
<comment type="subunit">
    <text evidence="1">Component of the CIA complex.</text>
</comment>
<keyword evidence="1" id="KW-0539">Nucleus</keyword>
<evidence type="ECO:0000256" key="1">
    <source>
        <dbReference type="RuleBase" id="RU367072"/>
    </source>
</evidence>
<dbReference type="Proteomes" id="UP000515163">
    <property type="component" value="Unplaced"/>
</dbReference>
<comment type="subcellular location">
    <subcellularLocation>
        <location evidence="1">Cytoplasm</location>
        <location evidence="1">Cytoskeleton</location>
        <location evidence="1">Spindle</location>
    </subcellularLocation>
    <subcellularLocation>
        <location evidence="1">Nucleus</location>
    </subcellularLocation>
</comment>
<accession>A0A6P8HD23</accession>
<feature type="domain" description="MMS19 N-terminal" evidence="2">
    <location>
        <begin position="42"/>
        <end position="303"/>
    </location>
</feature>
<comment type="similarity">
    <text evidence="1">Belongs to the MET18/MMS19 family.</text>
</comment>
<dbReference type="GO" id="GO:0005634">
    <property type="term" value="C:nucleus"/>
    <property type="evidence" value="ECO:0007669"/>
    <property type="project" value="UniProtKB-SubCell"/>
</dbReference>
<sequence>MASEQESVVELYMKNQEKQTNSCLTAIVKDVYERRKNLLEIVEDLGSYLTSTDVEIRSRAVQLLSEILQRLVNFKLTAQEVELLANFYRDRLKDHYSIVPYALLGLQALALNQNLSGPLFVKAIQTVFTEVHVQSLMQSGRNTVYNMLMLCLDRNLKDLQQLGSDFVFSFIQAMDGEKDPRNLVLAFQLAKKIIFNFPISLFAEDLFEVTSCYFPIDFTPSSDDPYGITRDDLVLGLRKCLAATSLFAPFCLPLLLEKLESDVISAKIDSLLTLSSCMEVYTVQQIKEYLQPFWQAIKKEVYQTVSSDLE</sequence>
<dbReference type="KEGG" id="aten:116291286"/>
<dbReference type="PANTHER" id="PTHR12891:SF0">
    <property type="entry name" value="MMS19 NUCLEOTIDE EXCISION REPAIR PROTEIN HOMOLOG"/>
    <property type="match status" value="1"/>
</dbReference>
<dbReference type="SUPFAM" id="SSF48371">
    <property type="entry name" value="ARM repeat"/>
    <property type="match status" value="1"/>
</dbReference>
<dbReference type="PANTHER" id="PTHR12891">
    <property type="entry name" value="DNA REPAIR/TRANSCRIPTION PROTEIN MET18/MMS19"/>
    <property type="match status" value="1"/>
</dbReference>
<dbReference type="AlphaFoldDB" id="A0A6P8HD23"/>
<dbReference type="InterPro" id="IPR029240">
    <property type="entry name" value="MMS19_N"/>
</dbReference>
<evidence type="ECO:0000259" key="2">
    <source>
        <dbReference type="Pfam" id="PF14500"/>
    </source>
</evidence>